<dbReference type="InterPro" id="IPR053384">
    <property type="entry name" value="SAM-dep_methyltransferase"/>
</dbReference>
<dbReference type="Pfam" id="PF01234">
    <property type="entry name" value="NNMT_PNMT_TEMT"/>
    <property type="match status" value="1"/>
</dbReference>
<dbReference type="Gene3D" id="3.40.50.150">
    <property type="entry name" value="Vaccinia Virus protein VP39"/>
    <property type="match status" value="1"/>
</dbReference>
<dbReference type="FunFam" id="3.40.50.150:FF:000065">
    <property type="entry name" value="Phenylethanolamine N-methyltransferase"/>
    <property type="match status" value="1"/>
</dbReference>
<dbReference type="NCBIfam" id="NF041360">
    <property type="entry name" value="GntF_guanitoxin"/>
    <property type="match status" value="1"/>
</dbReference>
<dbReference type="Ensembl" id="ENSPTXT00000012390.1">
    <property type="protein sequence ID" value="ENSPTXP00000011996.1"/>
    <property type="gene ID" value="ENSPTXG00000008464.1"/>
</dbReference>
<dbReference type="GO" id="GO:0005829">
    <property type="term" value="C:cytosol"/>
    <property type="evidence" value="ECO:0007669"/>
    <property type="project" value="TreeGrafter"/>
</dbReference>
<evidence type="ECO:0000313" key="6">
    <source>
        <dbReference type="Ensembl" id="ENSPTXP00000011996.1"/>
    </source>
</evidence>
<reference evidence="6" key="1">
    <citation type="submission" date="2025-08" db="UniProtKB">
        <authorList>
            <consortium name="Ensembl"/>
        </authorList>
    </citation>
    <scope>IDENTIFICATION</scope>
</reference>
<name>A0A670YTN1_PSETE</name>
<dbReference type="Proteomes" id="UP000472273">
    <property type="component" value="Unplaced"/>
</dbReference>
<keyword evidence="4 5" id="KW-0949">S-adenosyl-L-methionine</keyword>
<reference evidence="6" key="2">
    <citation type="submission" date="2025-09" db="UniProtKB">
        <authorList>
            <consortium name="Ensembl"/>
        </authorList>
    </citation>
    <scope>IDENTIFICATION</scope>
</reference>
<dbReference type="SUPFAM" id="SSF53335">
    <property type="entry name" value="S-adenosyl-L-methionine-dependent methyltransferases"/>
    <property type="match status" value="1"/>
</dbReference>
<feature type="binding site" evidence="5">
    <location>
        <position position="102"/>
    </location>
    <ligand>
        <name>S-adenosyl-L-methionine</name>
        <dbReference type="ChEBI" id="CHEBI:59789"/>
    </ligand>
</feature>
<dbReference type="AlphaFoldDB" id="A0A670YTN1"/>
<evidence type="ECO:0000256" key="2">
    <source>
        <dbReference type="ARBA" id="ARBA00022603"/>
    </source>
</evidence>
<accession>A0A670YTN1</accession>
<evidence type="ECO:0000256" key="1">
    <source>
        <dbReference type="ARBA" id="ARBA00007996"/>
    </source>
</evidence>
<dbReference type="GeneTree" id="ENSGT00390000011708"/>
<dbReference type="PROSITE" id="PS51681">
    <property type="entry name" value="SAM_MT_NNMT_PNMT_TEMT"/>
    <property type="match status" value="1"/>
</dbReference>
<dbReference type="GO" id="GO:0032259">
    <property type="term" value="P:methylation"/>
    <property type="evidence" value="ECO:0007669"/>
    <property type="project" value="UniProtKB-KW"/>
</dbReference>
<dbReference type="PIRSF" id="PIRSF000384">
    <property type="entry name" value="PNMTase"/>
    <property type="match status" value="1"/>
</dbReference>
<dbReference type="PANTHER" id="PTHR10867:SF18">
    <property type="entry name" value="PHENYLETHANOLAMINE N-METHYLTRANSFERASE"/>
    <property type="match status" value="1"/>
</dbReference>
<feature type="binding site" evidence="5">
    <location>
        <position position="97"/>
    </location>
    <ligand>
        <name>S-adenosyl-L-methionine</name>
        <dbReference type="ChEBI" id="CHEBI:59789"/>
    </ligand>
</feature>
<proteinExistence type="inferred from homology"/>
<evidence type="ECO:0000256" key="4">
    <source>
        <dbReference type="ARBA" id="ARBA00022691"/>
    </source>
</evidence>
<keyword evidence="2" id="KW-0489">Methyltransferase</keyword>
<keyword evidence="3" id="KW-0808">Transferase</keyword>
<dbReference type="GO" id="GO:0004603">
    <property type="term" value="F:phenylethanolamine N-methyltransferase activity"/>
    <property type="evidence" value="ECO:0007669"/>
    <property type="project" value="Ensembl"/>
</dbReference>
<dbReference type="OMA" id="NNYMPPR"/>
<organism evidence="6 7">
    <name type="scientific">Pseudonaja textilis</name>
    <name type="common">Eastern brown snake</name>
    <dbReference type="NCBI Taxonomy" id="8673"/>
    <lineage>
        <taxon>Eukaryota</taxon>
        <taxon>Metazoa</taxon>
        <taxon>Chordata</taxon>
        <taxon>Craniata</taxon>
        <taxon>Vertebrata</taxon>
        <taxon>Euteleostomi</taxon>
        <taxon>Lepidosauria</taxon>
        <taxon>Squamata</taxon>
        <taxon>Bifurcata</taxon>
        <taxon>Unidentata</taxon>
        <taxon>Episquamata</taxon>
        <taxon>Toxicofera</taxon>
        <taxon>Serpentes</taxon>
        <taxon>Colubroidea</taxon>
        <taxon>Elapidae</taxon>
        <taxon>Hydrophiinae</taxon>
        <taxon>Pseudonaja</taxon>
    </lineage>
</organism>
<gene>
    <name evidence="6" type="primary">PNMT</name>
</gene>
<dbReference type="InterPro" id="IPR029063">
    <property type="entry name" value="SAM-dependent_MTases_sf"/>
</dbReference>
<protein>
    <submittedName>
        <fullName evidence="6">Phenylethanolamine N-methyltransferase</fullName>
    </submittedName>
</protein>
<dbReference type="PANTHER" id="PTHR10867">
    <property type="entry name" value="NNMT/PNMT/TEMT FAMILY MEMBER"/>
    <property type="match status" value="1"/>
</dbReference>
<feature type="binding site" evidence="5">
    <location>
        <position position="81"/>
    </location>
    <ligand>
        <name>S-adenosyl-L-methionine</name>
        <dbReference type="ChEBI" id="CHEBI:59789"/>
    </ligand>
</feature>
<feature type="binding site" evidence="5">
    <location>
        <position position="31"/>
    </location>
    <ligand>
        <name>S-adenosyl-L-methionine</name>
        <dbReference type="ChEBI" id="CHEBI:59789"/>
    </ligand>
</feature>
<dbReference type="InterPro" id="IPR000940">
    <property type="entry name" value="NNMT_TEMT_trans"/>
</dbReference>
<evidence type="ECO:0000256" key="3">
    <source>
        <dbReference type="ARBA" id="ARBA00022679"/>
    </source>
</evidence>
<keyword evidence="7" id="KW-1185">Reference proteome</keyword>
<sequence length="276" mass="31071">HSIPLPSPNTMNAIGTAAMAENYQKFNPLAYLQNNYSLPRANFTSEEFVVPWKLRCLADAFATGKITGHTLIDIGTGPTIYQLLSACDYFKEIVATDFLEVNRAFIHNWVHSEDKDGFDWSPYIQHVCKIEGKGEPWKEKEQKLKKKLKKILPIDIHQSDPLGSLLSQPADALISTFCLEAASPDRPSFDKAFQNVTRLLKPGGHFLMIGALEESFYLAGDVKLTVVPLREADIKESFAKNGYRIHDFHSYNMPPTLKIGVDDVQGIFFIHAQKFP</sequence>
<evidence type="ECO:0000256" key="5">
    <source>
        <dbReference type="PIRSR" id="PIRSR000384-1"/>
    </source>
</evidence>
<comment type="similarity">
    <text evidence="1">Belongs to the class I-like SAM-binding methyltransferase superfamily. NNMT/PNMT/TEMT family.</text>
</comment>
<feature type="binding site" evidence="5">
    <location>
        <position position="36"/>
    </location>
    <ligand>
        <name>S-adenosyl-L-methionine</name>
        <dbReference type="ChEBI" id="CHEBI:59789"/>
    </ligand>
</feature>
<evidence type="ECO:0000313" key="7">
    <source>
        <dbReference type="Proteomes" id="UP000472273"/>
    </source>
</evidence>